<dbReference type="PANTHER" id="PTHR23303:SF14">
    <property type="entry name" value="BOS COMPLEX SUBUNIT NOMO1-RELATED"/>
    <property type="match status" value="1"/>
</dbReference>
<comment type="caution">
    <text evidence="2">The sequence shown here is derived from an EMBL/GenBank/DDBJ whole genome shotgun (WGS) entry which is preliminary data.</text>
</comment>
<dbReference type="InterPro" id="IPR008969">
    <property type="entry name" value="CarboxyPept-like_regulatory"/>
</dbReference>
<dbReference type="EMBL" id="JABAGO010000071">
    <property type="protein sequence ID" value="NMF01216.1"/>
    <property type="molecule type" value="Genomic_DNA"/>
</dbReference>
<evidence type="ECO:0000256" key="1">
    <source>
        <dbReference type="ARBA" id="ARBA00022729"/>
    </source>
</evidence>
<proteinExistence type="predicted"/>
<reference evidence="2 3" key="1">
    <citation type="submission" date="2020-04" db="EMBL/GenBank/DDBJ databases">
        <authorList>
            <person name="Hitch T.C.A."/>
            <person name="Wylensek D."/>
            <person name="Clavel T."/>
        </authorList>
    </citation>
    <scope>NUCLEOTIDE SEQUENCE [LARGE SCALE GENOMIC DNA]</scope>
    <source>
        <strain evidence="2 3">WB01_D5_05</strain>
    </source>
</reference>
<gene>
    <name evidence="2" type="ORF">HF838_23750</name>
</gene>
<accession>A0A848D0N7</accession>
<dbReference type="Proteomes" id="UP000561326">
    <property type="component" value="Unassembled WGS sequence"/>
</dbReference>
<dbReference type="RefSeq" id="WP_168976626.1">
    <property type="nucleotide sequence ID" value="NZ_CAMJCG010000140.1"/>
</dbReference>
<organism evidence="2 3">
    <name type="scientific">Aneurinibacillus aneurinilyticus</name>
    <name type="common">Bacillus aneurinolyticus</name>
    <dbReference type="NCBI Taxonomy" id="1391"/>
    <lineage>
        <taxon>Bacteria</taxon>
        <taxon>Bacillati</taxon>
        <taxon>Bacillota</taxon>
        <taxon>Bacilli</taxon>
        <taxon>Bacillales</taxon>
        <taxon>Paenibacillaceae</taxon>
        <taxon>Aneurinibacillus group</taxon>
        <taxon>Aneurinibacillus</taxon>
    </lineage>
</organism>
<dbReference type="Gene3D" id="2.60.40.1120">
    <property type="entry name" value="Carboxypeptidase-like, regulatory domain"/>
    <property type="match status" value="1"/>
</dbReference>
<dbReference type="SUPFAM" id="SSF49464">
    <property type="entry name" value="Carboxypeptidase regulatory domain-like"/>
    <property type="match status" value="1"/>
</dbReference>
<dbReference type="InterPro" id="IPR013783">
    <property type="entry name" value="Ig-like_fold"/>
</dbReference>
<evidence type="ECO:0000313" key="2">
    <source>
        <dbReference type="EMBL" id="NMF01216.1"/>
    </source>
</evidence>
<evidence type="ECO:0000313" key="3">
    <source>
        <dbReference type="Proteomes" id="UP000561326"/>
    </source>
</evidence>
<dbReference type="Gene3D" id="2.60.40.10">
    <property type="entry name" value="Immunoglobulins"/>
    <property type="match status" value="2"/>
</dbReference>
<name>A0A848D0N7_ANEAE</name>
<dbReference type="AlphaFoldDB" id="A0A848D0N7"/>
<dbReference type="SUPFAM" id="SSF49478">
    <property type="entry name" value="Cna protein B-type domain"/>
    <property type="match status" value="2"/>
</dbReference>
<evidence type="ECO:0008006" key="4">
    <source>
        <dbReference type="Google" id="ProtNLM"/>
    </source>
</evidence>
<sequence length="291" mass="32857">MIRDVYKLQASHPFSLAPREEEDIHLNLTKASADIHTLLSGKVTTQCGDPVVGATVKVFSYDLKPLYHTLTDDEGSYSFVNIIPSGKYKVAAVAEDYMLSDIKVAWIRTKMPIFIRFTLQPTPFTAGIVYGKIIEQRTNLPVSNSKVKLLLSNQTMCAETMSNEDGEYLFYQVPSGEYVVFSKRDGYQQSDFVPLKVYSNERIQIRLYMKPKPIFELGTISGMITVENCPTANIPVFLYRVHNGTEELIQTQITQVNGLYLFSAVESGEYIVKAKLQNGKLYKQESYIDIG</sequence>
<protein>
    <recommendedName>
        <fullName evidence="4">Carboxypeptidase regulatory-like domain-containing protein</fullName>
    </recommendedName>
</protein>
<dbReference type="InterPro" id="IPR051417">
    <property type="entry name" value="SDr/BOS_complex"/>
</dbReference>
<dbReference type="Pfam" id="PF13620">
    <property type="entry name" value="CarboxypepD_reg"/>
    <property type="match status" value="1"/>
</dbReference>
<dbReference type="PANTHER" id="PTHR23303">
    <property type="entry name" value="CARBOXYPEPTIDASE REGULATORY REGION-CONTAINING"/>
    <property type="match status" value="1"/>
</dbReference>
<keyword evidence="1" id="KW-0732">Signal</keyword>